<keyword evidence="6 9" id="KW-0067">ATP-binding</keyword>
<dbReference type="AlphaFoldDB" id="A0A816BAD9"/>
<dbReference type="PROSITE" id="PS00108">
    <property type="entry name" value="PROTEIN_KINASE_ST"/>
    <property type="match status" value="1"/>
</dbReference>
<name>A0A816BAD9_9BILA</name>
<protein>
    <recommendedName>
        <fullName evidence="1">cAMP-dependent protein kinase</fullName>
        <ecNumber evidence="1">2.7.11.11</ecNumber>
    </recommendedName>
</protein>
<dbReference type="PROSITE" id="PS51285">
    <property type="entry name" value="AGC_KINASE_CTER"/>
    <property type="match status" value="1"/>
</dbReference>
<dbReference type="GO" id="GO:0005829">
    <property type="term" value="C:cytosol"/>
    <property type="evidence" value="ECO:0007669"/>
    <property type="project" value="TreeGrafter"/>
</dbReference>
<feature type="domain" description="AGC-kinase C-terminal" evidence="13">
    <location>
        <begin position="443"/>
        <end position="491"/>
    </location>
</feature>
<dbReference type="GO" id="GO:0005634">
    <property type="term" value="C:nucleus"/>
    <property type="evidence" value="ECO:0007669"/>
    <property type="project" value="TreeGrafter"/>
</dbReference>
<dbReference type="PANTHER" id="PTHR24353">
    <property type="entry name" value="CYCLIC NUCLEOTIDE-DEPENDENT PROTEIN KINASE"/>
    <property type="match status" value="1"/>
</dbReference>
<comment type="catalytic activity">
    <reaction evidence="8">
        <text>L-seryl-[protein] + ATP = O-phospho-L-seryl-[protein] + ADP + H(+)</text>
        <dbReference type="Rhea" id="RHEA:17989"/>
        <dbReference type="Rhea" id="RHEA-COMP:9863"/>
        <dbReference type="Rhea" id="RHEA-COMP:11604"/>
        <dbReference type="ChEBI" id="CHEBI:15378"/>
        <dbReference type="ChEBI" id="CHEBI:29999"/>
        <dbReference type="ChEBI" id="CHEBI:30616"/>
        <dbReference type="ChEBI" id="CHEBI:83421"/>
        <dbReference type="ChEBI" id="CHEBI:456216"/>
        <dbReference type="EC" id="2.7.11.11"/>
    </reaction>
</comment>
<feature type="binding site" evidence="9">
    <location>
        <position position="226"/>
    </location>
    <ligand>
        <name>ATP</name>
        <dbReference type="ChEBI" id="CHEBI:30616"/>
    </ligand>
</feature>
<gene>
    <name evidence="14" type="ORF">CJN711_LOCUS35948</name>
</gene>
<dbReference type="InterPro" id="IPR011009">
    <property type="entry name" value="Kinase-like_dom_sf"/>
</dbReference>
<keyword evidence="4 9" id="KW-0547">Nucleotide-binding</keyword>
<keyword evidence="2 10" id="KW-0723">Serine/threonine-protein kinase</keyword>
<dbReference type="FunFam" id="3.30.200.20:FF:000042">
    <property type="entry name" value="Aurora kinase A"/>
    <property type="match status" value="1"/>
</dbReference>
<dbReference type="GO" id="GO:0005952">
    <property type="term" value="C:cAMP-dependent protein kinase complex"/>
    <property type="evidence" value="ECO:0007669"/>
    <property type="project" value="TreeGrafter"/>
</dbReference>
<evidence type="ECO:0000256" key="4">
    <source>
        <dbReference type="ARBA" id="ARBA00022741"/>
    </source>
</evidence>
<evidence type="ECO:0000256" key="5">
    <source>
        <dbReference type="ARBA" id="ARBA00022777"/>
    </source>
</evidence>
<dbReference type="Pfam" id="PF00069">
    <property type="entry name" value="Pkinase"/>
    <property type="match status" value="1"/>
</dbReference>
<keyword evidence="5" id="KW-0418">Kinase</keyword>
<dbReference type="InterPro" id="IPR000961">
    <property type="entry name" value="AGC-kinase_C"/>
</dbReference>
<dbReference type="Gene3D" id="1.10.510.10">
    <property type="entry name" value="Transferase(Phosphotransferase) domain 1"/>
    <property type="match status" value="1"/>
</dbReference>
<dbReference type="SMART" id="SM00220">
    <property type="entry name" value="S_TKc"/>
    <property type="match status" value="1"/>
</dbReference>
<feature type="compositionally biased region" description="Polar residues" evidence="11">
    <location>
        <begin position="54"/>
        <end position="76"/>
    </location>
</feature>
<evidence type="ECO:0000256" key="9">
    <source>
        <dbReference type="PROSITE-ProRule" id="PRU10141"/>
    </source>
</evidence>
<evidence type="ECO:0000259" key="12">
    <source>
        <dbReference type="PROSITE" id="PS50011"/>
    </source>
</evidence>
<evidence type="ECO:0000256" key="8">
    <source>
        <dbReference type="ARBA" id="ARBA00047454"/>
    </source>
</evidence>
<accession>A0A816BAD9</accession>
<dbReference type="GO" id="GO:0004691">
    <property type="term" value="F:cAMP-dependent protein kinase activity"/>
    <property type="evidence" value="ECO:0007669"/>
    <property type="project" value="UniProtKB-EC"/>
</dbReference>
<dbReference type="SUPFAM" id="SSF56112">
    <property type="entry name" value="Protein kinase-like (PK-like)"/>
    <property type="match status" value="1"/>
</dbReference>
<comment type="caution">
    <text evidence="14">The sequence shown here is derived from an EMBL/GenBank/DDBJ whole genome shotgun (WGS) entry which is preliminary data.</text>
</comment>
<dbReference type="InterPro" id="IPR008271">
    <property type="entry name" value="Ser/Thr_kinase_AS"/>
</dbReference>
<dbReference type="Proteomes" id="UP000663855">
    <property type="component" value="Unassembled WGS sequence"/>
</dbReference>
<evidence type="ECO:0000256" key="10">
    <source>
        <dbReference type="RuleBase" id="RU000304"/>
    </source>
</evidence>
<dbReference type="PROSITE" id="PS00107">
    <property type="entry name" value="PROTEIN_KINASE_ATP"/>
    <property type="match status" value="1"/>
</dbReference>
<dbReference type="InterPro" id="IPR000719">
    <property type="entry name" value="Prot_kinase_dom"/>
</dbReference>
<evidence type="ECO:0000256" key="7">
    <source>
        <dbReference type="ARBA" id="ARBA00047292"/>
    </source>
</evidence>
<comment type="catalytic activity">
    <reaction evidence="7">
        <text>L-threonyl-[protein] + ATP = O-phospho-L-threonyl-[protein] + ADP + H(+)</text>
        <dbReference type="Rhea" id="RHEA:46608"/>
        <dbReference type="Rhea" id="RHEA-COMP:11060"/>
        <dbReference type="Rhea" id="RHEA-COMP:11605"/>
        <dbReference type="ChEBI" id="CHEBI:15378"/>
        <dbReference type="ChEBI" id="CHEBI:30013"/>
        <dbReference type="ChEBI" id="CHEBI:30616"/>
        <dbReference type="ChEBI" id="CHEBI:61977"/>
        <dbReference type="ChEBI" id="CHEBI:456216"/>
        <dbReference type="EC" id="2.7.11.11"/>
    </reaction>
</comment>
<proteinExistence type="inferred from homology"/>
<dbReference type="GO" id="GO:0005524">
    <property type="term" value="F:ATP binding"/>
    <property type="evidence" value="ECO:0007669"/>
    <property type="project" value="UniProtKB-UniRule"/>
</dbReference>
<evidence type="ECO:0000256" key="6">
    <source>
        <dbReference type="ARBA" id="ARBA00022840"/>
    </source>
</evidence>
<feature type="domain" description="Protein kinase" evidence="12">
    <location>
        <begin position="187"/>
        <end position="442"/>
    </location>
</feature>
<reference evidence="14" key="1">
    <citation type="submission" date="2021-02" db="EMBL/GenBank/DDBJ databases">
        <authorList>
            <person name="Nowell W R."/>
        </authorList>
    </citation>
    <scope>NUCLEOTIDE SEQUENCE</scope>
</reference>
<evidence type="ECO:0000313" key="15">
    <source>
        <dbReference type="Proteomes" id="UP000663855"/>
    </source>
</evidence>
<dbReference type="Gene3D" id="3.30.200.20">
    <property type="entry name" value="Phosphorylase Kinase, domain 1"/>
    <property type="match status" value="1"/>
</dbReference>
<dbReference type="FunFam" id="1.10.510.10:FF:000005">
    <property type="entry name" value="cAMP-dependent protein kinase catalytic subunit alpha"/>
    <property type="match status" value="1"/>
</dbReference>
<keyword evidence="3" id="KW-0808">Transferase</keyword>
<evidence type="ECO:0000259" key="13">
    <source>
        <dbReference type="PROSITE" id="PS51285"/>
    </source>
</evidence>
<comment type="similarity">
    <text evidence="10">Belongs to the protein kinase superfamily.</text>
</comment>
<dbReference type="PROSITE" id="PS50011">
    <property type="entry name" value="PROTEIN_KINASE_DOM"/>
    <property type="match status" value="1"/>
</dbReference>
<feature type="compositionally biased region" description="Low complexity" evidence="11">
    <location>
        <begin position="83"/>
        <end position="112"/>
    </location>
</feature>
<sequence length="491" mass="56218">MCSVRGAQVFFLYILVLYSYKPNRHKISTGPLLYSIMKRVNSPESPRSPPPAHSTVSTHSYQSAASTPTESSSNRSYLRLNKSTGQSPSPSPSSQSVQRSTSRSPATPTSSDTVKRSFFRFNSTPLSGGSNSTYSNSFFNPNLTMGQTGSNVKRSQSDIQTFLDKEKEKFIEKIENPIKQNGRLEDFDLIRTIGTGSFGRVLLVTHRNSTHEKIALKILDKQVVVKMKQVDHTLAEKKILQALSCPFIVKLLYTFKDSSYLYLGLEYAPGGEMFTHLRAFGRYTEDMTRFYAAQIVLAFEYLHHLGVIYRDLKPENLLFASDGYLKMTDFGFAKRVKDRTWTLCGTPEYLAPEIILSRGYNKGVDYWALGVLMYEMSAGYPPFFADQPIQIYEKIVSGRVRFPNHFTVDLKDLLKNLLQVDLTRRYGNLKPGVRDIKEHRWFRDMDFIAIYEKSIPAPFIPRTDRENYEIYEEQPLTVSSTERYPREFADF</sequence>
<dbReference type="EMBL" id="CAJNOV010017343">
    <property type="protein sequence ID" value="CAF1606445.1"/>
    <property type="molecule type" value="Genomic_DNA"/>
</dbReference>
<dbReference type="EC" id="2.7.11.11" evidence="1"/>
<evidence type="ECO:0000256" key="3">
    <source>
        <dbReference type="ARBA" id="ARBA00022679"/>
    </source>
</evidence>
<evidence type="ECO:0000256" key="2">
    <source>
        <dbReference type="ARBA" id="ARBA00022527"/>
    </source>
</evidence>
<organism evidence="14 15">
    <name type="scientific">Rotaria magnacalcarata</name>
    <dbReference type="NCBI Taxonomy" id="392030"/>
    <lineage>
        <taxon>Eukaryota</taxon>
        <taxon>Metazoa</taxon>
        <taxon>Spiralia</taxon>
        <taxon>Gnathifera</taxon>
        <taxon>Rotifera</taxon>
        <taxon>Eurotatoria</taxon>
        <taxon>Bdelloidea</taxon>
        <taxon>Philodinida</taxon>
        <taxon>Philodinidae</taxon>
        <taxon>Rotaria</taxon>
    </lineage>
</organism>
<feature type="region of interest" description="Disordered" evidence="11">
    <location>
        <begin position="41"/>
        <end position="116"/>
    </location>
</feature>
<dbReference type="PANTHER" id="PTHR24353:SF153">
    <property type="entry name" value="CAMP-DEPENDENT PROTEIN KINASE CATALYTIC SUBUNIT 1"/>
    <property type="match status" value="1"/>
</dbReference>
<evidence type="ECO:0000313" key="14">
    <source>
        <dbReference type="EMBL" id="CAF1606445.1"/>
    </source>
</evidence>
<dbReference type="GO" id="GO:0009653">
    <property type="term" value="P:anatomical structure morphogenesis"/>
    <property type="evidence" value="ECO:0007669"/>
    <property type="project" value="UniProtKB-ARBA"/>
</dbReference>
<evidence type="ECO:0000256" key="11">
    <source>
        <dbReference type="SAM" id="MobiDB-lite"/>
    </source>
</evidence>
<evidence type="ECO:0000256" key="1">
    <source>
        <dbReference type="ARBA" id="ARBA00012444"/>
    </source>
</evidence>
<dbReference type="InterPro" id="IPR017441">
    <property type="entry name" value="Protein_kinase_ATP_BS"/>
</dbReference>